<protein>
    <submittedName>
        <fullName evidence="2">Uncharacterized protein</fullName>
    </submittedName>
</protein>
<feature type="region of interest" description="Disordered" evidence="1">
    <location>
        <begin position="104"/>
        <end position="154"/>
    </location>
</feature>
<dbReference type="Proteomes" id="UP000006753">
    <property type="component" value="Unassembled WGS sequence"/>
</dbReference>
<dbReference type="HOGENOM" id="CLU_590626_0_0_1"/>
<sequence>MASSGPSNPGWFTSLLPAVIANTRRSRPDINARPIVYLKVPDISFISQAQGGSVVEATVSRNGGPSRRDSDEALCGLAGGMSSLDLIDPDSICPKSLAPVANLKPHNLNPASESSHGPIHFHRKPRGPIQDHKSLSTPSPLTPSPRKYTLSLPPARTDPADPHAHLLPGLPMPVSPETLRYIMQIWAQDTAWCAEAAWREEYNPFPTIHLREGWNLARCQGILWHLYHTIYDGDGILGSMEHEVSARQSLARFSFWAQREPMQFDEADDEDLGGGNGWLKMFAMVFKGKEGQGMCWAREPGSWRAARAGLLTCCRGVDFLADVEQWGGSILGRVQVWKESNEGWRDVQEARRKKRRKLESESELRNQPSDWTRPDDDEERRKRVRREGPAPAKVWSEGWRRRRREQEKKAGRWLDGTARQNQIWAEFYWVLNCEDPRAIHCMTWPSEYQLGNGDMAHSWGEYA</sequence>
<gene>
    <name evidence="2" type="ORF">MBM_06172</name>
</gene>
<dbReference type="KEGG" id="mbe:MBM_06172"/>
<proteinExistence type="predicted"/>
<accession>K1XSP8</accession>
<dbReference type="AlphaFoldDB" id="K1XSP8"/>
<evidence type="ECO:0000313" key="2">
    <source>
        <dbReference type="EMBL" id="EKD15544.1"/>
    </source>
</evidence>
<dbReference type="OrthoDB" id="3518858at2759"/>
<name>K1XSP8_MARBU</name>
<evidence type="ECO:0000256" key="1">
    <source>
        <dbReference type="SAM" id="MobiDB-lite"/>
    </source>
</evidence>
<reference evidence="2 3" key="1">
    <citation type="journal article" date="2012" name="BMC Genomics">
        <title>Sequencing the genome of Marssonina brunnea reveals fungus-poplar co-evolution.</title>
        <authorList>
            <person name="Zhu S."/>
            <person name="Cao Y.-Z."/>
            <person name="Jiang C."/>
            <person name="Tan B.-Y."/>
            <person name="Wang Z."/>
            <person name="Feng S."/>
            <person name="Zhang L."/>
            <person name="Su X.-H."/>
            <person name="Brejova B."/>
            <person name="Vinar T."/>
            <person name="Xu M."/>
            <person name="Wang M.-X."/>
            <person name="Zhang S.-G."/>
            <person name="Huang M.-R."/>
            <person name="Wu R."/>
            <person name="Zhou Y."/>
        </authorList>
    </citation>
    <scope>NUCLEOTIDE SEQUENCE [LARGE SCALE GENOMIC DNA]</scope>
    <source>
        <strain evidence="2 3">MB_m1</strain>
    </source>
</reference>
<organism evidence="2 3">
    <name type="scientific">Marssonina brunnea f. sp. multigermtubi (strain MB_m1)</name>
    <name type="common">Marssonina leaf spot fungus</name>
    <dbReference type="NCBI Taxonomy" id="1072389"/>
    <lineage>
        <taxon>Eukaryota</taxon>
        <taxon>Fungi</taxon>
        <taxon>Dikarya</taxon>
        <taxon>Ascomycota</taxon>
        <taxon>Pezizomycotina</taxon>
        <taxon>Leotiomycetes</taxon>
        <taxon>Helotiales</taxon>
        <taxon>Drepanopezizaceae</taxon>
        <taxon>Drepanopeziza</taxon>
    </lineage>
</organism>
<dbReference type="InParanoid" id="K1XSP8"/>
<dbReference type="OMA" id="RENAWIY"/>
<keyword evidence="3" id="KW-1185">Reference proteome</keyword>
<evidence type="ECO:0000313" key="3">
    <source>
        <dbReference type="Proteomes" id="UP000006753"/>
    </source>
</evidence>
<feature type="region of interest" description="Disordered" evidence="1">
    <location>
        <begin position="356"/>
        <end position="389"/>
    </location>
</feature>
<dbReference type="EMBL" id="JH921441">
    <property type="protein sequence ID" value="EKD15544.1"/>
    <property type="molecule type" value="Genomic_DNA"/>
</dbReference>